<protein>
    <submittedName>
        <fullName evidence="5">AraC family transcriptional regulator</fullName>
    </submittedName>
</protein>
<dbReference type="GO" id="GO:0043565">
    <property type="term" value="F:sequence-specific DNA binding"/>
    <property type="evidence" value="ECO:0007669"/>
    <property type="project" value="InterPro"/>
</dbReference>
<feature type="domain" description="HTH araC/xylS-type" evidence="4">
    <location>
        <begin position="75"/>
        <end position="175"/>
    </location>
</feature>
<dbReference type="Gene3D" id="1.10.10.60">
    <property type="entry name" value="Homeodomain-like"/>
    <property type="match status" value="1"/>
</dbReference>
<dbReference type="PROSITE" id="PS00041">
    <property type="entry name" value="HTH_ARAC_FAMILY_1"/>
    <property type="match status" value="1"/>
</dbReference>
<evidence type="ECO:0000256" key="1">
    <source>
        <dbReference type="ARBA" id="ARBA00023015"/>
    </source>
</evidence>
<sequence>MKLYVKFDFNTTCKRVLEERLNAFGVDYNILGIGEVILKSSFSTEQLNQLQVSLDPYGIKIIDDEKSELVQRIKDAVTEMIYLDEKAKLYKSSTYLADKLNYSYNHLSNVFSETTYSSIENFIILKKIDYAKTLIAEDKLTLTEIAFRLNYSSVAHLSGQFKKTTGLTPSVFQRILNKRKELSQPQ</sequence>
<dbReference type="AlphaFoldDB" id="A0A3B0C2H2"/>
<dbReference type="EMBL" id="RBCJ01000004">
    <property type="protein sequence ID" value="RKN78694.1"/>
    <property type="molecule type" value="Genomic_DNA"/>
</dbReference>
<keyword evidence="3" id="KW-0804">Transcription</keyword>
<evidence type="ECO:0000256" key="3">
    <source>
        <dbReference type="ARBA" id="ARBA00023163"/>
    </source>
</evidence>
<reference evidence="5 6" key="1">
    <citation type="submission" date="2018-10" db="EMBL/GenBank/DDBJ databases">
        <title>Ulvibacterium marinum gen. nov., sp. nov., a novel marine bacterium of the family Flavobacteriaceae, isolated from a culture of the green alga Ulva prolifera.</title>
        <authorList>
            <person name="Zhang Z."/>
        </authorList>
    </citation>
    <scope>NUCLEOTIDE SEQUENCE [LARGE SCALE GENOMIC DNA]</scope>
    <source>
        <strain evidence="5 6">CCMM003</strain>
    </source>
</reference>
<keyword evidence="2" id="KW-0238">DNA-binding</keyword>
<dbReference type="PROSITE" id="PS01124">
    <property type="entry name" value="HTH_ARAC_FAMILY_2"/>
    <property type="match status" value="1"/>
</dbReference>
<comment type="caution">
    <text evidence="5">The sequence shown here is derived from an EMBL/GenBank/DDBJ whole genome shotgun (WGS) entry which is preliminary data.</text>
</comment>
<accession>A0A3B0C2H2</accession>
<dbReference type="InterPro" id="IPR009057">
    <property type="entry name" value="Homeodomain-like_sf"/>
</dbReference>
<dbReference type="PANTHER" id="PTHR43280">
    <property type="entry name" value="ARAC-FAMILY TRANSCRIPTIONAL REGULATOR"/>
    <property type="match status" value="1"/>
</dbReference>
<dbReference type="SUPFAM" id="SSF46689">
    <property type="entry name" value="Homeodomain-like"/>
    <property type="match status" value="1"/>
</dbReference>
<dbReference type="InterPro" id="IPR018062">
    <property type="entry name" value="HTH_AraC-typ_CS"/>
</dbReference>
<proteinExistence type="predicted"/>
<dbReference type="PANTHER" id="PTHR43280:SF2">
    <property type="entry name" value="HTH-TYPE TRANSCRIPTIONAL REGULATOR EXSA"/>
    <property type="match status" value="1"/>
</dbReference>
<dbReference type="OrthoDB" id="952277at2"/>
<dbReference type="RefSeq" id="WP_120713602.1">
    <property type="nucleotide sequence ID" value="NZ_RBCJ01000004.1"/>
</dbReference>
<dbReference type="GO" id="GO:0003700">
    <property type="term" value="F:DNA-binding transcription factor activity"/>
    <property type="evidence" value="ECO:0007669"/>
    <property type="project" value="InterPro"/>
</dbReference>
<dbReference type="InterPro" id="IPR018060">
    <property type="entry name" value="HTH_AraC"/>
</dbReference>
<dbReference type="Pfam" id="PF12833">
    <property type="entry name" value="HTH_18"/>
    <property type="match status" value="1"/>
</dbReference>
<evidence type="ECO:0000259" key="4">
    <source>
        <dbReference type="PROSITE" id="PS01124"/>
    </source>
</evidence>
<evidence type="ECO:0000313" key="6">
    <source>
        <dbReference type="Proteomes" id="UP000276603"/>
    </source>
</evidence>
<evidence type="ECO:0000313" key="5">
    <source>
        <dbReference type="EMBL" id="RKN78694.1"/>
    </source>
</evidence>
<keyword evidence="1" id="KW-0805">Transcription regulation</keyword>
<organism evidence="5 6">
    <name type="scientific">Ulvibacterium marinum</name>
    <dbReference type="NCBI Taxonomy" id="2419782"/>
    <lineage>
        <taxon>Bacteria</taxon>
        <taxon>Pseudomonadati</taxon>
        <taxon>Bacteroidota</taxon>
        <taxon>Flavobacteriia</taxon>
        <taxon>Flavobacteriales</taxon>
        <taxon>Flavobacteriaceae</taxon>
        <taxon>Ulvibacterium</taxon>
    </lineage>
</organism>
<keyword evidence="6" id="KW-1185">Reference proteome</keyword>
<dbReference type="SMART" id="SM00342">
    <property type="entry name" value="HTH_ARAC"/>
    <property type="match status" value="1"/>
</dbReference>
<dbReference type="Proteomes" id="UP000276603">
    <property type="component" value="Unassembled WGS sequence"/>
</dbReference>
<gene>
    <name evidence="5" type="ORF">D7Z94_21095</name>
</gene>
<evidence type="ECO:0000256" key="2">
    <source>
        <dbReference type="ARBA" id="ARBA00023125"/>
    </source>
</evidence>
<name>A0A3B0C2H2_9FLAO</name>